<comment type="caution">
    <text evidence="2">The sequence shown here is derived from an EMBL/GenBank/DDBJ whole genome shotgun (WGS) entry which is preliminary data.</text>
</comment>
<evidence type="ECO:0000313" key="2">
    <source>
        <dbReference type="EMBL" id="PIR88623.1"/>
    </source>
</evidence>
<evidence type="ECO:0000256" key="1">
    <source>
        <dbReference type="SAM" id="Phobius"/>
    </source>
</evidence>
<dbReference type="Gene3D" id="3.30.110.170">
    <property type="entry name" value="Protein of unknown function (DUF541), domain 1"/>
    <property type="match status" value="1"/>
</dbReference>
<dbReference type="PANTHER" id="PTHR34387">
    <property type="entry name" value="SLR1258 PROTEIN"/>
    <property type="match status" value="1"/>
</dbReference>
<dbReference type="Pfam" id="PF04402">
    <property type="entry name" value="SIMPL"/>
    <property type="match status" value="1"/>
</dbReference>
<dbReference type="PANTHER" id="PTHR34387:SF1">
    <property type="entry name" value="PERIPLASMIC IMMUNOGENIC PROTEIN"/>
    <property type="match status" value="1"/>
</dbReference>
<accession>A0A2H0UQF0</accession>
<keyword evidence="1" id="KW-1133">Transmembrane helix</keyword>
<dbReference type="EMBL" id="PFBB01000014">
    <property type="protein sequence ID" value="PIR88623.1"/>
    <property type="molecule type" value="Genomic_DNA"/>
</dbReference>
<proteinExistence type="predicted"/>
<evidence type="ECO:0008006" key="4">
    <source>
        <dbReference type="Google" id="ProtNLM"/>
    </source>
</evidence>
<keyword evidence="1" id="KW-0472">Membrane</keyword>
<dbReference type="InterPro" id="IPR007497">
    <property type="entry name" value="SIMPL/DUF541"/>
</dbReference>
<gene>
    <name evidence="2" type="ORF">COU09_01410</name>
</gene>
<dbReference type="Proteomes" id="UP000229615">
    <property type="component" value="Unassembled WGS sequence"/>
</dbReference>
<evidence type="ECO:0000313" key="3">
    <source>
        <dbReference type="Proteomes" id="UP000229615"/>
    </source>
</evidence>
<protein>
    <recommendedName>
        <fullName evidence="4">SIMPL domain-containing protein</fullName>
    </recommendedName>
</protein>
<keyword evidence="1" id="KW-0812">Transmembrane</keyword>
<sequence length="286" mass="31628">MASKVYWLAPSASNPQSLQKWPKLLKKITNNMKFNSKEWFWHFLNATLVVAVILGITISLAVVRASNATQPTRTITVSGEGSVKVEPDIAELRFSVVSEAKVAKDAEDETSEKISKAVSFLKDSGVKDKDIKTSNVNLYPRYSYRPLNGIDDQQQITGYEARISVTAQLRDLETASDIVSGLTEYGVNQIDSFNFQVEDPDQFTQSAREEAFDNAWNKAKNMADAAGVNIARVVTFYESNGSMPRVMYAEAAYGMGGDAMVKSPSAQLEPGQEEINVTVQVTYEIR</sequence>
<name>A0A2H0UQF0_9BACT</name>
<dbReference type="Gene3D" id="3.30.70.2970">
    <property type="entry name" value="Protein of unknown function (DUF541), domain 2"/>
    <property type="match status" value="1"/>
</dbReference>
<dbReference type="AlphaFoldDB" id="A0A2H0UQF0"/>
<reference evidence="3" key="1">
    <citation type="submission" date="2017-09" db="EMBL/GenBank/DDBJ databases">
        <title>Depth-based differentiation of microbial function through sediment-hosted aquifers and enrichment of novel symbionts in the deep terrestrial subsurface.</title>
        <authorList>
            <person name="Probst A.J."/>
            <person name="Ladd B."/>
            <person name="Jarett J.K."/>
            <person name="Geller-Mcgrath D.E."/>
            <person name="Sieber C.M.K."/>
            <person name="Emerson J.B."/>
            <person name="Anantharaman K."/>
            <person name="Thomas B.C."/>
            <person name="Malmstrom R."/>
            <person name="Stieglmeier M."/>
            <person name="Klingl A."/>
            <person name="Woyke T."/>
            <person name="Ryan C.M."/>
            <person name="Banfield J.F."/>
        </authorList>
    </citation>
    <scope>NUCLEOTIDE SEQUENCE [LARGE SCALE GENOMIC DNA]</scope>
</reference>
<dbReference type="GO" id="GO:0006974">
    <property type="term" value="P:DNA damage response"/>
    <property type="evidence" value="ECO:0007669"/>
    <property type="project" value="TreeGrafter"/>
</dbReference>
<feature type="transmembrane region" description="Helical" evidence="1">
    <location>
        <begin position="39"/>
        <end position="63"/>
    </location>
</feature>
<dbReference type="InterPro" id="IPR052022">
    <property type="entry name" value="26kDa_periplasmic_antigen"/>
</dbReference>
<organism evidence="2 3">
    <name type="scientific">Candidatus Harrisonbacteria bacterium CG10_big_fil_rev_8_21_14_0_10_44_23</name>
    <dbReference type="NCBI Taxonomy" id="1974585"/>
    <lineage>
        <taxon>Bacteria</taxon>
        <taxon>Candidatus Harrisoniibacteriota</taxon>
    </lineage>
</organism>